<gene>
    <name evidence="10" type="ORF">C3L33_14422</name>
</gene>
<keyword evidence="4" id="KW-0645">Protease</keyword>
<evidence type="ECO:0000313" key="10">
    <source>
        <dbReference type="EMBL" id="KAE9453656.1"/>
    </source>
</evidence>
<dbReference type="Pfam" id="PF00443">
    <property type="entry name" value="UCH"/>
    <property type="match status" value="1"/>
</dbReference>
<comment type="similarity">
    <text evidence="2">Belongs to the peptidase C19 family.</text>
</comment>
<dbReference type="GO" id="GO:0070628">
    <property type="term" value="F:proteasome binding"/>
    <property type="evidence" value="ECO:0007669"/>
    <property type="project" value="TreeGrafter"/>
</dbReference>
<evidence type="ECO:0000256" key="3">
    <source>
        <dbReference type="ARBA" id="ARBA00012759"/>
    </source>
</evidence>
<feature type="non-terminal residue" evidence="10">
    <location>
        <position position="1"/>
    </location>
</feature>
<evidence type="ECO:0000256" key="2">
    <source>
        <dbReference type="ARBA" id="ARBA00009085"/>
    </source>
</evidence>
<dbReference type="PROSITE" id="PS00973">
    <property type="entry name" value="USP_2"/>
    <property type="match status" value="1"/>
</dbReference>
<dbReference type="InterPro" id="IPR044635">
    <property type="entry name" value="UBP14-like"/>
</dbReference>
<dbReference type="GO" id="GO:0016579">
    <property type="term" value="P:protein deubiquitination"/>
    <property type="evidence" value="ECO:0007669"/>
    <property type="project" value="InterPro"/>
</dbReference>
<sequence>MNMTISSITTMGNVESQSTSERESIAGTTCKLLQHYRHNRYLTIQIVRYFWNRESNQNAKILHKVDYPVELDVYDLCSEDLHKKLKAPRKGSSNVSGESSNATSKEGVVPNKEMHLTGIYDLVAMLTHKGRSADSGHYVAWVKQESGIWIQYDDRNPISQQEEDITKLSGEVIGIWLTSYTGSCLIHNLESRYSFDLLIIDDVFVVPLLKYGFVEIRVGNYLNLAS</sequence>
<dbReference type="EC" id="3.4.19.12" evidence="3"/>
<reference evidence="10 11" key="1">
    <citation type="journal article" date="2019" name="Genome Biol. Evol.">
        <title>The Rhododendron genome and chromosomal organization provide insight into shared whole-genome duplications across the heath family (Ericaceae).</title>
        <authorList>
            <person name="Soza V.L."/>
            <person name="Lindsley D."/>
            <person name="Waalkes A."/>
            <person name="Ramage E."/>
            <person name="Patwardhan R.P."/>
            <person name="Burton J.N."/>
            <person name="Adey A."/>
            <person name="Kumar A."/>
            <person name="Qiu R."/>
            <person name="Shendure J."/>
            <person name="Hall B."/>
        </authorList>
    </citation>
    <scope>NUCLEOTIDE SEQUENCE [LARGE SCALE GENOMIC DNA]</scope>
    <source>
        <strain evidence="10">RSF 1966-606</strain>
    </source>
</reference>
<dbReference type="Proteomes" id="UP000428333">
    <property type="component" value="Linkage Group LG08"/>
</dbReference>
<keyword evidence="5" id="KW-0833">Ubl conjugation pathway</keyword>
<organism evidence="10 11">
    <name type="scientific">Rhododendron williamsianum</name>
    <dbReference type="NCBI Taxonomy" id="262921"/>
    <lineage>
        <taxon>Eukaryota</taxon>
        <taxon>Viridiplantae</taxon>
        <taxon>Streptophyta</taxon>
        <taxon>Embryophyta</taxon>
        <taxon>Tracheophyta</taxon>
        <taxon>Spermatophyta</taxon>
        <taxon>Magnoliopsida</taxon>
        <taxon>eudicotyledons</taxon>
        <taxon>Gunneridae</taxon>
        <taxon>Pentapetalae</taxon>
        <taxon>asterids</taxon>
        <taxon>Ericales</taxon>
        <taxon>Ericaceae</taxon>
        <taxon>Ericoideae</taxon>
        <taxon>Rhodoreae</taxon>
        <taxon>Rhododendron</taxon>
    </lineage>
</organism>
<dbReference type="EMBL" id="QEFC01002163">
    <property type="protein sequence ID" value="KAE9453656.1"/>
    <property type="molecule type" value="Genomic_DNA"/>
</dbReference>
<feature type="region of interest" description="Disordered" evidence="8">
    <location>
        <begin position="1"/>
        <end position="22"/>
    </location>
</feature>
<accession>A0A6A4L0M6</accession>
<dbReference type="PROSITE" id="PS50235">
    <property type="entry name" value="USP_3"/>
    <property type="match status" value="1"/>
</dbReference>
<feature type="region of interest" description="Disordered" evidence="8">
    <location>
        <begin position="87"/>
        <end position="107"/>
    </location>
</feature>
<dbReference type="InterPro" id="IPR028889">
    <property type="entry name" value="USP"/>
</dbReference>
<proteinExistence type="inferred from homology"/>
<evidence type="ECO:0000256" key="4">
    <source>
        <dbReference type="ARBA" id="ARBA00022670"/>
    </source>
</evidence>
<evidence type="ECO:0000256" key="5">
    <source>
        <dbReference type="ARBA" id="ARBA00022786"/>
    </source>
</evidence>
<feature type="compositionally biased region" description="Polar residues" evidence="8">
    <location>
        <begin position="91"/>
        <end position="104"/>
    </location>
</feature>
<dbReference type="InterPro" id="IPR018200">
    <property type="entry name" value="USP_CS"/>
</dbReference>
<name>A0A6A4L0M6_9ERIC</name>
<dbReference type="GO" id="GO:0061136">
    <property type="term" value="P:regulation of proteasomal protein catabolic process"/>
    <property type="evidence" value="ECO:0007669"/>
    <property type="project" value="TreeGrafter"/>
</dbReference>
<feature type="compositionally biased region" description="Polar residues" evidence="8">
    <location>
        <begin position="1"/>
        <end position="19"/>
    </location>
</feature>
<comment type="catalytic activity">
    <reaction evidence="1">
        <text>Thiol-dependent hydrolysis of ester, thioester, amide, peptide and isopeptide bonds formed by the C-terminal Gly of ubiquitin (a 76-residue protein attached to proteins as an intracellular targeting signal).</text>
        <dbReference type="EC" id="3.4.19.12"/>
    </reaction>
</comment>
<evidence type="ECO:0000256" key="1">
    <source>
        <dbReference type="ARBA" id="ARBA00000707"/>
    </source>
</evidence>
<evidence type="ECO:0000256" key="6">
    <source>
        <dbReference type="ARBA" id="ARBA00022801"/>
    </source>
</evidence>
<dbReference type="InterPro" id="IPR038765">
    <property type="entry name" value="Papain-like_cys_pep_sf"/>
</dbReference>
<dbReference type="AlphaFoldDB" id="A0A6A4L0M6"/>
<evidence type="ECO:0000313" key="11">
    <source>
        <dbReference type="Proteomes" id="UP000428333"/>
    </source>
</evidence>
<dbReference type="GO" id="GO:0004843">
    <property type="term" value="F:cysteine-type deubiquitinase activity"/>
    <property type="evidence" value="ECO:0007669"/>
    <property type="project" value="UniProtKB-EC"/>
</dbReference>
<protein>
    <recommendedName>
        <fullName evidence="3">ubiquitinyl hydrolase 1</fullName>
        <ecNumber evidence="3">3.4.19.12</ecNumber>
    </recommendedName>
</protein>
<keyword evidence="7" id="KW-0788">Thiol protease</keyword>
<dbReference type="GO" id="GO:0043161">
    <property type="term" value="P:proteasome-mediated ubiquitin-dependent protein catabolic process"/>
    <property type="evidence" value="ECO:0007669"/>
    <property type="project" value="InterPro"/>
</dbReference>
<evidence type="ECO:0000259" key="9">
    <source>
        <dbReference type="PROSITE" id="PS50235"/>
    </source>
</evidence>
<comment type="caution">
    <text evidence="10">The sequence shown here is derived from an EMBL/GenBank/DDBJ whole genome shotgun (WGS) entry which is preliminary data.</text>
</comment>
<dbReference type="OrthoDB" id="333239at2759"/>
<dbReference type="PANTHER" id="PTHR43982">
    <property type="entry name" value="UBIQUITIN CARBOXYL-TERMINAL HYDROLASE"/>
    <property type="match status" value="1"/>
</dbReference>
<evidence type="ECO:0000256" key="7">
    <source>
        <dbReference type="ARBA" id="ARBA00022807"/>
    </source>
</evidence>
<feature type="domain" description="USP" evidence="9">
    <location>
        <begin position="1"/>
        <end position="179"/>
    </location>
</feature>
<dbReference type="SUPFAM" id="SSF54001">
    <property type="entry name" value="Cysteine proteinases"/>
    <property type="match status" value="1"/>
</dbReference>
<keyword evidence="11" id="KW-1185">Reference proteome</keyword>
<dbReference type="InterPro" id="IPR001394">
    <property type="entry name" value="Peptidase_C19_UCH"/>
</dbReference>
<evidence type="ECO:0000256" key="8">
    <source>
        <dbReference type="SAM" id="MobiDB-lite"/>
    </source>
</evidence>
<dbReference type="PANTHER" id="PTHR43982:SF1">
    <property type="entry name" value="UBIQUITIN CARBOXYL-TERMINAL HYDROLASE 14"/>
    <property type="match status" value="1"/>
</dbReference>
<keyword evidence="6" id="KW-0378">Hydrolase</keyword>
<dbReference type="Gene3D" id="3.90.70.10">
    <property type="entry name" value="Cysteine proteinases"/>
    <property type="match status" value="1"/>
</dbReference>